<dbReference type="EMBL" id="BJUN01000003">
    <property type="protein sequence ID" value="GEK57983.1"/>
    <property type="molecule type" value="Genomic_DNA"/>
</dbReference>
<dbReference type="GO" id="GO:0009254">
    <property type="term" value="P:peptidoglycan turnover"/>
    <property type="evidence" value="ECO:0007669"/>
    <property type="project" value="TreeGrafter"/>
</dbReference>
<comment type="function">
    <text evidence="12">Specifically catalyzes the cleavage of the D-lactyl ether substituent of MurNAc 6-phosphate, producing GlcNAc 6-phosphate and D-lactate.</text>
</comment>
<comment type="miscellaneous">
    <text evidence="12">A lyase-type mechanism (elimination/hydration) is suggested for the cleavage of the lactyl ether bond of MurNAc 6-phosphate, with the formation of an alpha,beta-unsaturated aldehyde intermediate with (E)-stereochemistry, followed by the syn addition of water to give product.</text>
</comment>
<feature type="active site" description="Proton donor" evidence="12">
    <location>
        <position position="81"/>
    </location>
</feature>
<dbReference type="NCBIfam" id="NF009222">
    <property type="entry name" value="PRK12570.1"/>
    <property type="match status" value="1"/>
</dbReference>
<comment type="caution">
    <text evidence="14">The sequence shown here is derived from an EMBL/GenBank/DDBJ whole genome shotgun (WGS) entry which is preliminary data.</text>
</comment>
<evidence type="ECO:0000256" key="11">
    <source>
        <dbReference type="ARBA" id="ARBA00084049"/>
    </source>
</evidence>
<dbReference type="FunFam" id="3.40.50.10490:FF:000014">
    <property type="entry name" value="N-acetylmuramic acid 6-phosphate etherase"/>
    <property type="match status" value="1"/>
</dbReference>
<sequence length="296" mass="31689">MNKLKTEKRHPDTYELDNLSIREILQLMNYEDKIVPNIVEEALPFIEPLVEKAETSIRQGGRLIYVGAGTSGRLAILDAAECPPTFGTTPETVQGIIAGGKEALLTAVEGAEDSENLGASDLKKIHLASRDIVIGVAASGRTPYVIGALSYAKEIGAVTGSISCNKDAPISALADYSVEAETGPEILTGSTRLKAGTAQKNILNMISTITMIRLGKVYENFMVDVQATNQKLARRSMSIIQEVTGVDEQTAASIFEASGRHVKTAVVMILADATPAEATVLLEQNHGRVREAIINK</sequence>
<protein>
    <recommendedName>
        <fullName evidence="9 12">N-acetylmuramic acid 6-phosphate etherase</fullName>
        <shortName evidence="12">MurNAc-6-P etherase</shortName>
        <ecNumber evidence="8 12">4.2.1.126</ecNumber>
    </recommendedName>
    <alternativeName>
        <fullName evidence="11 12">N-acetylmuramic acid 6-phosphate hydrolase</fullName>
    </alternativeName>
    <alternativeName>
        <fullName evidence="10 12">N-acetylmuramic acid 6-phosphate lyase</fullName>
    </alternativeName>
</protein>
<dbReference type="InterPro" id="IPR040190">
    <property type="entry name" value="MURQ/GCKR"/>
</dbReference>
<feature type="active site" evidence="12">
    <location>
        <position position="112"/>
    </location>
</feature>
<dbReference type="InterPro" id="IPR005488">
    <property type="entry name" value="Etherase_MurQ"/>
</dbReference>
<dbReference type="PROSITE" id="PS51464">
    <property type="entry name" value="SIS"/>
    <property type="match status" value="1"/>
</dbReference>
<evidence type="ECO:0000256" key="7">
    <source>
        <dbReference type="ARBA" id="ARBA00061234"/>
    </source>
</evidence>
<feature type="domain" description="SIS" evidence="13">
    <location>
        <begin position="53"/>
        <end position="216"/>
    </location>
</feature>
<evidence type="ECO:0000313" key="15">
    <source>
        <dbReference type="Proteomes" id="UP000321051"/>
    </source>
</evidence>
<evidence type="ECO:0000259" key="13">
    <source>
        <dbReference type="PROSITE" id="PS51464"/>
    </source>
</evidence>
<evidence type="ECO:0000256" key="4">
    <source>
        <dbReference type="ARBA" id="ARBA00051747"/>
    </source>
</evidence>
<evidence type="ECO:0000313" key="14">
    <source>
        <dbReference type="EMBL" id="GEK57983.1"/>
    </source>
</evidence>
<dbReference type="InterPro" id="IPR046348">
    <property type="entry name" value="SIS_dom_sf"/>
</dbReference>
<dbReference type="GO" id="GO:0097367">
    <property type="term" value="F:carbohydrate derivative binding"/>
    <property type="evidence" value="ECO:0007669"/>
    <property type="project" value="InterPro"/>
</dbReference>
<evidence type="ECO:0000256" key="9">
    <source>
        <dbReference type="ARBA" id="ARBA00070061"/>
    </source>
</evidence>
<dbReference type="GO" id="GO:0046348">
    <property type="term" value="P:amino sugar catabolic process"/>
    <property type="evidence" value="ECO:0007669"/>
    <property type="project" value="InterPro"/>
</dbReference>
<dbReference type="Gene3D" id="1.10.8.1080">
    <property type="match status" value="1"/>
</dbReference>
<comment type="similarity">
    <text evidence="7 12">Belongs to the GCKR-like family. MurNAc-6-P etherase subfamily.</text>
</comment>
<dbReference type="InterPro" id="IPR005486">
    <property type="entry name" value="Glucokinase_regulatory_CS"/>
</dbReference>
<evidence type="ECO:0000256" key="12">
    <source>
        <dbReference type="HAMAP-Rule" id="MF_00068"/>
    </source>
</evidence>
<comment type="pathway">
    <text evidence="5">Amino-sugar metabolism; 1,6-anhydro-N-acetylmuramate degradation.</text>
</comment>
<evidence type="ECO:0000256" key="1">
    <source>
        <dbReference type="ARBA" id="ARBA00011738"/>
    </source>
</evidence>
<dbReference type="PROSITE" id="PS01272">
    <property type="entry name" value="GCKR"/>
    <property type="match status" value="1"/>
</dbReference>
<gene>
    <name evidence="14" type="primary">murQ2</name>
    <name evidence="12" type="synonym">murQ</name>
    <name evidence="14" type="ORF">MHA01_08880</name>
</gene>
<evidence type="ECO:0000256" key="6">
    <source>
        <dbReference type="ARBA" id="ARBA00060672"/>
    </source>
</evidence>
<evidence type="ECO:0000256" key="5">
    <source>
        <dbReference type="ARBA" id="ARBA00060595"/>
    </source>
</evidence>
<evidence type="ECO:0000256" key="8">
    <source>
        <dbReference type="ARBA" id="ARBA00067056"/>
    </source>
</evidence>
<keyword evidence="15" id="KW-1185">Reference proteome</keyword>
<dbReference type="AlphaFoldDB" id="A0A510Y480"/>
<dbReference type="InterPro" id="IPR001347">
    <property type="entry name" value="SIS_dom"/>
</dbReference>
<dbReference type="NCBIfam" id="NF003915">
    <property type="entry name" value="PRK05441.1"/>
    <property type="match status" value="1"/>
</dbReference>
<dbReference type="SUPFAM" id="SSF53697">
    <property type="entry name" value="SIS domain"/>
    <property type="match status" value="1"/>
</dbReference>
<name>A0A510Y480_MARHA</name>
<dbReference type="CDD" id="cd05007">
    <property type="entry name" value="SIS_Etherase"/>
    <property type="match status" value="1"/>
</dbReference>
<keyword evidence="2 12" id="KW-0456">Lyase</keyword>
<dbReference type="PANTHER" id="PTHR10088:SF4">
    <property type="entry name" value="GLUCOKINASE REGULATORY PROTEIN"/>
    <property type="match status" value="1"/>
</dbReference>
<dbReference type="STRING" id="1371.GCA_900166605_02988"/>
<comment type="catalytic activity">
    <reaction evidence="4 12">
        <text>N-acetyl-D-muramate 6-phosphate + H2O = N-acetyl-D-glucosamine 6-phosphate + (R)-lactate</text>
        <dbReference type="Rhea" id="RHEA:26410"/>
        <dbReference type="ChEBI" id="CHEBI:15377"/>
        <dbReference type="ChEBI" id="CHEBI:16004"/>
        <dbReference type="ChEBI" id="CHEBI:57513"/>
        <dbReference type="ChEBI" id="CHEBI:58722"/>
        <dbReference type="EC" id="4.2.1.126"/>
    </reaction>
</comment>
<dbReference type="EC" id="4.2.1.126" evidence="8 12"/>
<dbReference type="Pfam" id="PF20741">
    <property type="entry name" value="GKRP-like_C"/>
    <property type="match status" value="1"/>
</dbReference>
<dbReference type="GO" id="GO:0016803">
    <property type="term" value="F:ether hydrolase activity"/>
    <property type="evidence" value="ECO:0007669"/>
    <property type="project" value="TreeGrafter"/>
</dbReference>
<dbReference type="NCBIfam" id="TIGR00274">
    <property type="entry name" value="N-acetylmuramic acid 6-phosphate etherase"/>
    <property type="match status" value="1"/>
</dbReference>
<dbReference type="GO" id="GO:0097173">
    <property type="term" value="P:N-acetylmuramic acid catabolic process"/>
    <property type="evidence" value="ECO:0007669"/>
    <property type="project" value="UniProtKB-UniPathway"/>
</dbReference>
<dbReference type="GO" id="GO:0016835">
    <property type="term" value="F:carbon-oxygen lyase activity"/>
    <property type="evidence" value="ECO:0007669"/>
    <property type="project" value="UniProtKB-UniRule"/>
</dbReference>
<evidence type="ECO:0000256" key="10">
    <source>
        <dbReference type="ARBA" id="ARBA00077905"/>
    </source>
</evidence>
<evidence type="ECO:0000256" key="2">
    <source>
        <dbReference type="ARBA" id="ARBA00023239"/>
    </source>
</evidence>
<dbReference type="HAMAP" id="MF_00068">
    <property type="entry name" value="MurQ"/>
    <property type="match status" value="1"/>
</dbReference>
<proteinExistence type="inferred from homology"/>
<dbReference type="PANTHER" id="PTHR10088">
    <property type="entry name" value="GLUCOKINASE REGULATORY PROTEIN"/>
    <property type="match status" value="1"/>
</dbReference>
<dbReference type="Gene3D" id="3.40.50.10490">
    <property type="entry name" value="Glucose-6-phosphate isomerase like protein, domain 1"/>
    <property type="match status" value="1"/>
</dbReference>
<dbReference type="FunFam" id="1.10.8.1080:FF:000001">
    <property type="entry name" value="N-acetylmuramic acid 6-phosphate etherase"/>
    <property type="match status" value="1"/>
</dbReference>
<dbReference type="RefSeq" id="WP_371862245.1">
    <property type="nucleotide sequence ID" value="NZ_BJUN01000003.1"/>
</dbReference>
<dbReference type="Pfam" id="PF22645">
    <property type="entry name" value="GKRP_SIS_N"/>
    <property type="match status" value="1"/>
</dbReference>
<reference evidence="14 15" key="1">
    <citation type="submission" date="2019-07" db="EMBL/GenBank/DDBJ databases">
        <title>Whole genome shotgun sequence of Marinococcus halophilus NBRC 102359.</title>
        <authorList>
            <person name="Hosoyama A."/>
            <person name="Uohara A."/>
            <person name="Ohji S."/>
            <person name="Ichikawa N."/>
        </authorList>
    </citation>
    <scope>NUCLEOTIDE SEQUENCE [LARGE SCALE GENOMIC DNA]</scope>
    <source>
        <strain evidence="14 15">NBRC 102359</strain>
    </source>
</reference>
<evidence type="ECO:0000256" key="3">
    <source>
        <dbReference type="ARBA" id="ARBA00023277"/>
    </source>
</evidence>
<keyword evidence="3 12" id="KW-0119">Carbohydrate metabolism</keyword>
<organism evidence="14 15">
    <name type="scientific">Marinococcus halophilus</name>
    <dbReference type="NCBI Taxonomy" id="1371"/>
    <lineage>
        <taxon>Bacteria</taxon>
        <taxon>Bacillati</taxon>
        <taxon>Bacillota</taxon>
        <taxon>Bacilli</taxon>
        <taxon>Bacillales</taxon>
        <taxon>Bacillaceae</taxon>
        <taxon>Marinococcus</taxon>
    </lineage>
</organism>
<dbReference type="UniPathway" id="UPA00342"/>
<comment type="subunit">
    <text evidence="1 12">Homodimer.</text>
</comment>
<comment type="pathway">
    <text evidence="6">Cell wall biogenesis.</text>
</comment>
<comment type="pathway">
    <text evidence="12">Amino-sugar metabolism; N-acetylmuramate degradation.</text>
</comment>
<dbReference type="Proteomes" id="UP000321051">
    <property type="component" value="Unassembled WGS sequence"/>
</dbReference>
<accession>A0A510Y480</accession>